<reference evidence="2 3" key="1">
    <citation type="journal article" date="2009" name="Stand. Genomic Sci.">
        <title>Complete genome sequence of Desulfomicrobium baculatum type strain (X).</title>
        <authorList>
            <person name="Copeland A."/>
            <person name="Spring S."/>
            <person name="Goker M."/>
            <person name="Schneider S."/>
            <person name="Lapidus A."/>
            <person name="Del Rio T.G."/>
            <person name="Tice H."/>
            <person name="Cheng J.F."/>
            <person name="Chen F."/>
            <person name="Nolan M."/>
            <person name="Bruce D."/>
            <person name="Goodwin L."/>
            <person name="Pitluck S."/>
            <person name="Ivanova N."/>
            <person name="Mavrommatis K."/>
            <person name="Ovchinnikova G."/>
            <person name="Pati A."/>
            <person name="Chen A."/>
            <person name="Palaniappan K."/>
            <person name="Land M."/>
            <person name="Hauser L."/>
            <person name="Chang Y.J."/>
            <person name="Jeffries C.C."/>
            <person name="Meincke L."/>
            <person name="Sims D."/>
            <person name="Brettin T."/>
            <person name="Detter J.C."/>
            <person name="Han C."/>
            <person name="Chain P."/>
            <person name="Bristow J."/>
            <person name="Eisen J.A."/>
            <person name="Markowitz V."/>
            <person name="Hugenholtz P."/>
            <person name="Kyrpides N.C."/>
            <person name="Klenk H.P."/>
            <person name="Lucas S."/>
        </authorList>
    </citation>
    <scope>NUCLEOTIDE SEQUENCE [LARGE SCALE GENOMIC DNA]</scope>
    <source>
        <strain evidence="3">DSM 4028 / VKM B-1378 / X</strain>
    </source>
</reference>
<name>C7LS29_DESBD</name>
<proteinExistence type="predicted"/>
<dbReference type="Proteomes" id="UP000002216">
    <property type="component" value="Chromosome"/>
</dbReference>
<dbReference type="STRING" id="525897.Dbac_1313"/>
<evidence type="ECO:0000256" key="1">
    <source>
        <dbReference type="SAM" id="MobiDB-lite"/>
    </source>
</evidence>
<feature type="region of interest" description="Disordered" evidence="1">
    <location>
        <begin position="1"/>
        <end position="51"/>
    </location>
</feature>
<dbReference type="AlphaFoldDB" id="C7LS29"/>
<gene>
    <name evidence="2" type="ordered locus">Dbac_1313</name>
</gene>
<dbReference type="eggNOG" id="ENOG5033CIY">
    <property type="taxonomic scope" value="Bacteria"/>
</dbReference>
<feature type="compositionally biased region" description="Polar residues" evidence="1">
    <location>
        <begin position="20"/>
        <end position="31"/>
    </location>
</feature>
<feature type="compositionally biased region" description="Low complexity" evidence="1">
    <location>
        <begin position="7"/>
        <end position="19"/>
    </location>
</feature>
<evidence type="ECO:0000313" key="3">
    <source>
        <dbReference type="Proteomes" id="UP000002216"/>
    </source>
</evidence>
<evidence type="ECO:0000313" key="2">
    <source>
        <dbReference type="EMBL" id="ACU89412.1"/>
    </source>
</evidence>
<organism evidence="2 3">
    <name type="scientific">Desulfomicrobium baculatum (strain DSM 4028 / VKM B-1378 / X)</name>
    <name type="common">Desulfovibrio baculatus</name>
    <dbReference type="NCBI Taxonomy" id="525897"/>
    <lineage>
        <taxon>Bacteria</taxon>
        <taxon>Pseudomonadati</taxon>
        <taxon>Thermodesulfobacteriota</taxon>
        <taxon>Desulfovibrionia</taxon>
        <taxon>Desulfovibrionales</taxon>
        <taxon>Desulfomicrobiaceae</taxon>
        <taxon>Desulfomicrobium</taxon>
    </lineage>
</organism>
<dbReference type="HOGENOM" id="CLU_207821_5_2_7"/>
<accession>C7LS29</accession>
<protein>
    <submittedName>
        <fullName evidence="2">Uncharacterized protein</fullName>
    </submittedName>
</protein>
<sequence length="51" mass="5627">MSKSKKSSNPIKPKDNSSNMPNPNKGTSGTNRQHDQVHGNRGKQLNPNQNQ</sequence>
<dbReference type="KEGG" id="dba:Dbac_1313"/>
<keyword evidence="3" id="KW-1185">Reference proteome</keyword>
<dbReference type="EMBL" id="CP001629">
    <property type="protein sequence ID" value="ACU89412.1"/>
    <property type="molecule type" value="Genomic_DNA"/>
</dbReference>